<organism evidence="3 4">
    <name type="scientific">Chromobacterium violaceum</name>
    <dbReference type="NCBI Taxonomy" id="536"/>
    <lineage>
        <taxon>Bacteria</taxon>
        <taxon>Pseudomonadati</taxon>
        <taxon>Pseudomonadota</taxon>
        <taxon>Betaproteobacteria</taxon>
        <taxon>Neisseriales</taxon>
        <taxon>Chromobacteriaceae</taxon>
        <taxon>Chromobacterium</taxon>
    </lineage>
</organism>
<dbReference type="EMBL" id="LR134182">
    <property type="protein sequence ID" value="VEB41851.1"/>
    <property type="molecule type" value="Genomic_DNA"/>
</dbReference>
<evidence type="ECO:0000259" key="2">
    <source>
        <dbReference type="PROSITE" id="PS50110"/>
    </source>
</evidence>
<gene>
    <name evidence="3" type="ORF">NCTC9695_02293</name>
</gene>
<protein>
    <recommendedName>
        <fullName evidence="2">Response regulatory domain-containing protein</fullName>
    </recommendedName>
</protein>
<name>A0A3S4HH82_CHRVL</name>
<dbReference type="Proteomes" id="UP000275777">
    <property type="component" value="Chromosome"/>
</dbReference>
<dbReference type="InterPro" id="IPR001789">
    <property type="entry name" value="Sig_transdc_resp-reg_receiver"/>
</dbReference>
<dbReference type="GO" id="GO:0000160">
    <property type="term" value="P:phosphorelay signal transduction system"/>
    <property type="evidence" value="ECO:0007669"/>
    <property type="project" value="InterPro"/>
</dbReference>
<sequence>MFNDLRREQASILIVDDVASNIHVIREAVRGLGEVRFATSGKAALEIARKTRRM</sequence>
<feature type="domain" description="Response regulatory" evidence="2">
    <location>
        <begin position="11"/>
        <end position="54"/>
    </location>
</feature>
<dbReference type="Gene3D" id="3.40.50.2300">
    <property type="match status" value="1"/>
</dbReference>
<comment type="caution">
    <text evidence="1">Lacks conserved residue(s) required for the propagation of feature annotation.</text>
</comment>
<evidence type="ECO:0000313" key="4">
    <source>
        <dbReference type="Proteomes" id="UP000275777"/>
    </source>
</evidence>
<dbReference type="SUPFAM" id="SSF52172">
    <property type="entry name" value="CheY-like"/>
    <property type="match status" value="1"/>
</dbReference>
<evidence type="ECO:0000313" key="3">
    <source>
        <dbReference type="EMBL" id="VEB41851.1"/>
    </source>
</evidence>
<dbReference type="InterPro" id="IPR011006">
    <property type="entry name" value="CheY-like_superfamily"/>
</dbReference>
<proteinExistence type="predicted"/>
<reference evidence="3 4" key="1">
    <citation type="submission" date="2018-12" db="EMBL/GenBank/DDBJ databases">
        <authorList>
            <consortium name="Pathogen Informatics"/>
        </authorList>
    </citation>
    <scope>NUCLEOTIDE SEQUENCE [LARGE SCALE GENOMIC DNA]</scope>
    <source>
        <strain evidence="3 4">NCTC9695</strain>
    </source>
</reference>
<accession>A0A3S4HH82</accession>
<dbReference type="AlphaFoldDB" id="A0A3S4HH82"/>
<evidence type="ECO:0000256" key="1">
    <source>
        <dbReference type="PROSITE-ProRule" id="PRU00169"/>
    </source>
</evidence>
<dbReference type="PROSITE" id="PS50110">
    <property type="entry name" value="RESPONSE_REGULATORY"/>
    <property type="match status" value="1"/>
</dbReference>